<evidence type="ECO:0000256" key="2">
    <source>
        <dbReference type="PROSITE-ProRule" id="PRU00285"/>
    </source>
</evidence>
<dbReference type="GeneID" id="4782471"/>
<keyword evidence="7" id="KW-1185">Reference proteome</keyword>
<dbReference type="OrthoDB" id="26084at2157"/>
<dbReference type="PANTHER" id="PTHR46733">
    <property type="entry name" value="26.5 KDA HEAT SHOCK PROTEIN, MITOCHONDRIAL"/>
    <property type="match status" value="1"/>
</dbReference>
<dbReference type="InterPro" id="IPR002068">
    <property type="entry name" value="A-crystallin/Hsp20_dom"/>
</dbReference>
<dbReference type="Pfam" id="PF00011">
    <property type="entry name" value="HSP20"/>
    <property type="match status" value="1"/>
</dbReference>
<dbReference type="PROSITE" id="PS01031">
    <property type="entry name" value="SHSP"/>
    <property type="match status" value="1"/>
</dbReference>
<evidence type="ECO:0000313" key="7">
    <source>
        <dbReference type="Proteomes" id="UP000002593"/>
    </source>
</evidence>
<dbReference type="AlphaFoldDB" id="A2BM79"/>
<dbReference type="InterPro" id="IPR007052">
    <property type="entry name" value="CS_dom"/>
</dbReference>
<dbReference type="NCBIfam" id="NF041800">
    <property type="entry name" value="Hsp20"/>
    <property type="match status" value="1"/>
</dbReference>
<dbReference type="PANTHER" id="PTHR46733:SF4">
    <property type="entry name" value="HEAT SHOCK PROTEIN 21, CHLOROPLASTIC"/>
    <property type="match status" value="1"/>
</dbReference>
<reference evidence="6 7" key="1">
    <citation type="journal article" date="2007" name="Archaea">
        <title>The genome of Hyperthermus butylicus: a sulfur-reducing, peptide fermenting, neutrophilic Crenarchaeote growing up to 108 degrees C.</title>
        <authorList>
            <person name="Brugger K."/>
            <person name="Chen L."/>
            <person name="Stark M."/>
            <person name="Zibat A."/>
            <person name="Redder P."/>
            <person name="Ruepp A."/>
            <person name="Awayez M."/>
            <person name="She Q."/>
            <person name="Garrett R.A."/>
            <person name="Klenk H.P."/>
        </authorList>
    </citation>
    <scope>NUCLEOTIDE SEQUENCE [LARGE SCALE GENOMIC DNA]</scope>
    <source>
        <strain evidence="7">DSM 5456 / JCM 9403 / PLM1-5</strain>
    </source>
</reference>
<dbReference type="STRING" id="415426.Hbut_1258"/>
<dbReference type="HOGENOM" id="CLU_117605_1_0_2"/>
<dbReference type="KEGG" id="hbu:Hbut_1258"/>
<dbReference type="Proteomes" id="UP000002593">
    <property type="component" value="Chromosome"/>
</dbReference>
<dbReference type="RefSeq" id="WP_011822408.1">
    <property type="nucleotide sequence ID" value="NC_008818.1"/>
</dbReference>
<dbReference type="InterPro" id="IPR008978">
    <property type="entry name" value="HSP20-like_chaperone"/>
</dbReference>
<dbReference type="SUPFAM" id="SSF49764">
    <property type="entry name" value="HSP20-like chaperones"/>
    <property type="match status" value="1"/>
</dbReference>
<dbReference type="PROSITE" id="PS51203">
    <property type="entry name" value="CS"/>
    <property type="match status" value="1"/>
</dbReference>
<evidence type="ECO:0000256" key="1">
    <source>
        <dbReference type="ARBA" id="ARBA00023016"/>
    </source>
</evidence>
<evidence type="ECO:0000259" key="4">
    <source>
        <dbReference type="PROSITE" id="PS01031"/>
    </source>
</evidence>
<gene>
    <name evidence="6" type="ordered locus">Hbut_1258</name>
</gene>
<dbReference type="EMBL" id="CP000493">
    <property type="protein sequence ID" value="ABM81090.1"/>
    <property type="molecule type" value="Genomic_DNA"/>
</dbReference>
<dbReference type="GO" id="GO:0009408">
    <property type="term" value="P:response to heat"/>
    <property type="evidence" value="ECO:0007669"/>
    <property type="project" value="InterPro"/>
</dbReference>
<keyword evidence="1 6" id="KW-0346">Stress response</keyword>
<sequence length="176" mass="20482">MSFIWRRRFSDIFDEIEEMIREMERLAEAMLGGFETRMPRGEFKGPIVYGVRITIGPDGRPIIEEFGNVKRRGRRAIIEEAVEPLVEVIDEKDKVVVIAEIPGVEKDKIDIRIKDGKLIIRAEDRERKYYKEIELPPNIKPETAKAKYKNGVLEVTIEKEKPEEEKEEGGIRVKVE</sequence>
<evidence type="ECO:0000313" key="6">
    <source>
        <dbReference type="EMBL" id="ABM81090.1"/>
    </source>
</evidence>
<evidence type="ECO:0000256" key="3">
    <source>
        <dbReference type="RuleBase" id="RU003616"/>
    </source>
</evidence>
<dbReference type="CDD" id="cd06464">
    <property type="entry name" value="ACD_sHsps-like"/>
    <property type="match status" value="1"/>
</dbReference>
<name>A2BM79_HYPBU</name>
<organism evidence="6 7">
    <name type="scientific">Hyperthermus butylicus (strain DSM 5456 / JCM 9403 / PLM1-5)</name>
    <dbReference type="NCBI Taxonomy" id="415426"/>
    <lineage>
        <taxon>Archaea</taxon>
        <taxon>Thermoproteota</taxon>
        <taxon>Thermoprotei</taxon>
        <taxon>Desulfurococcales</taxon>
        <taxon>Pyrodictiaceae</taxon>
        <taxon>Hyperthermus</taxon>
    </lineage>
</organism>
<feature type="domain" description="SHSP" evidence="4">
    <location>
        <begin position="76"/>
        <end position="174"/>
    </location>
</feature>
<evidence type="ECO:0000259" key="5">
    <source>
        <dbReference type="PROSITE" id="PS51203"/>
    </source>
</evidence>
<accession>A2BM79</accession>
<dbReference type="InterPro" id="IPR044587">
    <property type="entry name" value="HSP21-like"/>
</dbReference>
<feature type="domain" description="CS" evidence="5">
    <location>
        <begin position="81"/>
        <end position="171"/>
    </location>
</feature>
<protein>
    <submittedName>
        <fullName evidence="6">Small heat shock protein</fullName>
    </submittedName>
</protein>
<proteinExistence type="inferred from homology"/>
<comment type="similarity">
    <text evidence="2 3">Belongs to the small heat shock protein (HSP20) family.</text>
</comment>
<dbReference type="eggNOG" id="arCOG01833">
    <property type="taxonomic scope" value="Archaea"/>
</dbReference>
<dbReference type="Gene3D" id="2.60.40.790">
    <property type="match status" value="1"/>
</dbReference>
<dbReference type="EnsemblBacteria" id="ABM81090">
    <property type="protein sequence ID" value="ABM81090"/>
    <property type="gene ID" value="Hbut_1258"/>
</dbReference>